<name>A0A1N7L2X7_9GAMM</name>
<dbReference type="Pfam" id="PF03358">
    <property type="entry name" value="FMN_red"/>
    <property type="match status" value="1"/>
</dbReference>
<dbReference type="Proteomes" id="UP000185639">
    <property type="component" value="Unassembled WGS sequence"/>
</dbReference>
<dbReference type="GO" id="GO:0016491">
    <property type="term" value="F:oxidoreductase activity"/>
    <property type="evidence" value="ECO:0007669"/>
    <property type="project" value="InterPro"/>
</dbReference>
<protein>
    <submittedName>
        <fullName evidence="3">NADPH-dependent FMN reductase</fullName>
    </submittedName>
</protein>
<sequence length="159" mass="17318">MKSADKQTKNLLIIAHCPSENLARLRDGLISGIEKAGANLTFTAKAPLDAGVDELMQAEGVILLTPENLSYMSGAMKDWFDRVYYPVLDNKQGLPCIAIVRAGHDGTGTVRALQTITTGLRWRWVQEPVVLRGAWQEAWLDEVGEIGEAIATALSEGII</sequence>
<dbReference type="EMBL" id="FTOH01000003">
    <property type="protein sequence ID" value="SIS68218.1"/>
    <property type="molecule type" value="Genomic_DNA"/>
</dbReference>
<dbReference type="AlphaFoldDB" id="A0A1N7L2X7"/>
<accession>A0A1N7L2X7</accession>
<keyword evidence="1" id="KW-0288">FMN</keyword>
<dbReference type="RefSeq" id="WP_076514767.1">
    <property type="nucleotide sequence ID" value="NZ_CAJWBH010000002.1"/>
</dbReference>
<evidence type="ECO:0000313" key="4">
    <source>
        <dbReference type="Proteomes" id="UP000185639"/>
    </source>
</evidence>
<evidence type="ECO:0000313" key="3">
    <source>
        <dbReference type="EMBL" id="SIS68218.1"/>
    </source>
</evidence>
<keyword evidence="4" id="KW-1185">Reference proteome</keyword>
<keyword evidence="1" id="KW-0285">Flavoprotein</keyword>
<proteinExistence type="predicted"/>
<dbReference type="InterPro" id="IPR029039">
    <property type="entry name" value="Flavoprotein-like_sf"/>
</dbReference>
<dbReference type="STRING" id="484498.SAMN05421686_103255"/>
<dbReference type="Gene3D" id="3.40.50.360">
    <property type="match status" value="1"/>
</dbReference>
<organism evidence="3 4">
    <name type="scientific">Thalassolituus maritimus</name>
    <dbReference type="NCBI Taxonomy" id="484498"/>
    <lineage>
        <taxon>Bacteria</taxon>
        <taxon>Pseudomonadati</taxon>
        <taxon>Pseudomonadota</taxon>
        <taxon>Gammaproteobacteria</taxon>
        <taxon>Oceanospirillales</taxon>
        <taxon>Oceanospirillaceae</taxon>
        <taxon>Thalassolituus</taxon>
    </lineage>
</organism>
<dbReference type="SUPFAM" id="SSF52218">
    <property type="entry name" value="Flavoproteins"/>
    <property type="match status" value="1"/>
</dbReference>
<evidence type="ECO:0000259" key="2">
    <source>
        <dbReference type="Pfam" id="PF03358"/>
    </source>
</evidence>
<feature type="domain" description="NADPH-dependent FMN reductase-like" evidence="2">
    <location>
        <begin position="44"/>
        <end position="132"/>
    </location>
</feature>
<reference evidence="4" key="1">
    <citation type="submission" date="2017-01" db="EMBL/GenBank/DDBJ databases">
        <authorList>
            <person name="Varghese N."/>
            <person name="Submissions S."/>
        </authorList>
    </citation>
    <scope>NUCLEOTIDE SEQUENCE [LARGE SCALE GENOMIC DNA]</scope>
    <source>
        <strain evidence="4">DSM 24913</strain>
    </source>
</reference>
<dbReference type="InterPro" id="IPR005025">
    <property type="entry name" value="FMN_Rdtase-like_dom"/>
</dbReference>
<gene>
    <name evidence="3" type="ORF">SAMN05421686_103255</name>
</gene>
<evidence type="ECO:0000256" key="1">
    <source>
        <dbReference type="ARBA" id="ARBA00022643"/>
    </source>
</evidence>
<dbReference type="OrthoDB" id="5736081at2"/>